<sequence>MCYEDYFTYKYVFVKQKHTFICIFFQKHTNIADERGMTASKFTERLKLLMVSHGFTAKELGKKTGINYRTIEIWMSAKASIPRSDRAVLLAKALGVSVEYLISGEESKDILGAQLNANPKALKLAKLALRLPEDRVDDLLVMARRWENEEGRAEDTG</sequence>
<evidence type="ECO:0000313" key="3">
    <source>
        <dbReference type="Proteomes" id="UP000002318"/>
    </source>
</evidence>
<dbReference type="GO" id="GO:0003677">
    <property type="term" value="F:DNA binding"/>
    <property type="evidence" value="ECO:0007669"/>
    <property type="project" value="InterPro"/>
</dbReference>
<dbReference type="PROSITE" id="PS50943">
    <property type="entry name" value="HTH_CROC1"/>
    <property type="match status" value="1"/>
</dbReference>
<dbReference type="Pfam" id="PF07022">
    <property type="entry name" value="Phage_CI_repr"/>
    <property type="match status" value="1"/>
</dbReference>
<dbReference type="HOGENOM" id="CLU_1676754_0_0_12"/>
<dbReference type="CDD" id="cd00093">
    <property type="entry name" value="HTH_XRE"/>
    <property type="match status" value="1"/>
</dbReference>
<keyword evidence="3" id="KW-1185">Reference proteome</keyword>
<name>E1R8X6_SEDSS</name>
<dbReference type="GO" id="GO:0045892">
    <property type="term" value="P:negative regulation of DNA-templated transcription"/>
    <property type="evidence" value="ECO:0007669"/>
    <property type="project" value="InterPro"/>
</dbReference>
<dbReference type="InterPro" id="IPR010982">
    <property type="entry name" value="Lambda_DNA-bd_dom_sf"/>
</dbReference>
<evidence type="ECO:0000313" key="2">
    <source>
        <dbReference type="EMBL" id="ADK81883.1"/>
    </source>
</evidence>
<protein>
    <submittedName>
        <fullName evidence="2">Transcriptional regulator, XRE family</fullName>
    </submittedName>
</protein>
<accession>E1R8X6</accession>
<dbReference type="Proteomes" id="UP000002318">
    <property type="component" value="Chromosome"/>
</dbReference>
<dbReference type="EMBL" id="CP002116">
    <property type="protein sequence ID" value="ADK81883.1"/>
    <property type="molecule type" value="Genomic_DNA"/>
</dbReference>
<dbReference type="InterPro" id="IPR010744">
    <property type="entry name" value="Phage_CI_N"/>
</dbReference>
<proteinExistence type="predicted"/>
<gene>
    <name evidence="2" type="ordered locus">Spirs_2779</name>
</gene>
<dbReference type="AlphaFoldDB" id="E1R8X6"/>
<dbReference type="InterPro" id="IPR001387">
    <property type="entry name" value="Cro/C1-type_HTH"/>
</dbReference>
<organism evidence="2 3">
    <name type="scientific">Sediminispirochaeta smaragdinae (strain DSM 11293 / JCM 15392 / SEBR 4228)</name>
    <name type="common">Spirochaeta smaragdinae</name>
    <dbReference type="NCBI Taxonomy" id="573413"/>
    <lineage>
        <taxon>Bacteria</taxon>
        <taxon>Pseudomonadati</taxon>
        <taxon>Spirochaetota</taxon>
        <taxon>Spirochaetia</taxon>
        <taxon>Spirochaetales</taxon>
        <taxon>Spirochaetaceae</taxon>
        <taxon>Sediminispirochaeta</taxon>
    </lineage>
</organism>
<dbReference type="KEGG" id="ssm:Spirs_2779"/>
<reference evidence="2 3" key="1">
    <citation type="journal article" date="2010" name="Stand. Genomic Sci.">
        <title>Complete genome sequence of Spirochaeta smaragdinae type strain (SEBR 4228).</title>
        <authorList>
            <person name="Mavromatis K."/>
            <person name="Yasawong M."/>
            <person name="Chertkov O."/>
            <person name="Lapidus A."/>
            <person name="Lucas S."/>
            <person name="Nolan M."/>
            <person name="Del Rio T.G."/>
            <person name="Tice H."/>
            <person name="Cheng J.F."/>
            <person name="Pitluck S."/>
            <person name="Liolios K."/>
            <person name="Ivanova N."/>
            <person name="Tapia R."/>
            <person name="Han C."/>
            <person name="Bruce D."/>
            <person name="Goodwin L."/>
            <person name="Pati A."/>
            <person name="Chen A."/>
            <person name="Palaniappan K."/>
            <person name="Land M."/>
            <person name="Hauser L."/>
            <person name="Chang Y.J."/>
            <person name="Jeffries C.D."/>
            <person name="Detter J.C."/>
            <person name="Rohde M."/>
            <person name="Brambilla E."/>
            <person name="Spring S."/>
            <person name="Goker M."/>
            <person name="Sikorski J."/>
            <person name="Woyke T."/>
            <person name="Bristow J."/>
            <person name="Eisen J.A."/>
            <person name="Markowitz V."/>
            <person name="Hugenholtz P."/>
            <person name="Klenk H.P."/>
            <person name="Kyrpides N.C."/>
        </authorList>
    </citation>
    <scope>NUCLEOTIDE SEQUENCE [LARGE SCALE GENOMIC DNA]</scope>
    <source>
        <strain evidence="3">DSM 11293 / JCM 15392 / SEBR 4228</strain>
    </source>
</reference>
<dbReference type="OrthoDB" id="362193at2"/>
<dbReference type="SUPFAM" id="SSF47413">
    <property type="entry name" value="lambda repressor-like DNA-binding domains"/>
    <property type="match status" value="1"/>
</dbReference>
<dbReference type="Gene3D" id="1.10.260.40">
    <property type="entry name" value="lambda repressor-like DNA-binding domains"/>
    <property type="match status" value="1"/>
</dbReference>
<feature type="domain" description="HTH cro/C1-type" evidence="1">
    <location>
        <begin position="46"/>
        <end position="101"/>
    </location>
</feature>
<dbReference type="SMART" id="SM00530">
    <property type="entry name" value="HTH_XRE"/>
    <property type="match status" value="1"/>
</dbReference>
<evidence type="ECO:0000259" key="1">
    <source>
        <dbReference type="PROSITE" id="PS50943"/>
    </source>
</evidence>